<evidence type="ECO:0000259" key="1">
    <source>
        <dbReference type="Pfam" id="PF12697"/>
    </source>
</evidence>
<reference evidence="2 3" key="1">
    <citation type="submission" date="2023-06" db="EMBL/GenBank/DDBJ databases">
        <authorList>
            <person name="Oyuntsetseg B."/>
            <person name="Kim S.B."/>
        </authorList>
    </citation>
    <scope>NUCLEOTIDE SEQUENCE [LARGE SCALE GENOMIC DNA]</scope>
    <source>
        <strain evidence="2 3">2-15</strain>
    </source>
</reference>
<feature type="domain" description="AB hydrolase-1" evidence="1">
    <location>
        <begin position="7"/>
        <end position="213"/>
    </location>
</feature>
<dbReference type="EMBL" id="CP127294">
    <property type="protein sequence ID" value="WIX83458.1"/>
    <property type="molecule type" value="Genomic_DNA"/>
</dbReference>
<protein>
    <submittedName>
        <fullName evidence="2">Alpha/beta hydrolase</fullName>
    </submittedName>
</protein>
<dbReference type="InterPro" id="IPR000073">
    <property type="entry name" value="AB_hydrolase_1"/>
</dbReference>
<dbReference type="PANTHER" id="PTHR37017">
    <property type="entry name" value="AB HYDROLASE-1 DOMAIN-CONTAINING PROTEIN-RELATED"/>
    <property type="match status" value="1"/>
</dbReference>
<keyword evidence="3" id="KW-1185">Reference proteome</keyword>
<dbReference type="PANTHER" id="PTHR37017:SF11">
    <property type="entry name" value="ESTERASE_LIPASE_THIOESTERASE DOMAIN-CONTAINING PROTEIN"/>
    <property type="match status" value="1"/>
</dbReference>
<name>A0A9Y2IRZ6_9PSEU</name>
<evidence type="ECO:0000313" key="3">
    <source>
        <dbReference type="Proteomes" id="UP001236014"/>
    </source>
</evidence>
<organism evidence="2 3">
    <name type="scientific">Amycolatopsis carbonis</name>
    <dbReference type="NCBI Taxonomy" id="715471"/>
    <lineage>
        <taxon>Bacteria</taxon>
        <taxon>Bacillati</taxon>
        <taxon>Actinomycetota</taxon>
        <taxon>Actinomycetes</taxon>
        <taxon>Pseudonocardiales</taxon>
        <taxon>Pseudonocardiaceae</taxon>
        <taxon>Amycolatopsis</taxon>
    </lineage>
</organism>
<dbReference type="Proteomes" id="UP001236014">
    <property type="component" value="Chromosome"/>
</dbReference>
<gene>
    <name evidence="2" type="ORF">QRX50_23225</name>
</gene>
<dbReference type="Gene3D" id="3.40.50.1820">
    <property type="entry name" value="alpha/beta hydrolase"/>
    <property type="match status" value="1"/>
</dbReference>
<accession>A0A9Y2IRZ6</accession>
<dbReference type="InterPro" id="IPR052897">
    <property type="entry name" value="Sec-Metab_Biosynth_Hydrolase"/>
</dbReference>
<sequence length="230" mass="24403">MSADPALVLVHGAWHGSWCWEALLPELAGVDVQTVELPSVAAPPAGLYADAEVLRAAVAAIPGPVVVCAHSYGGAVASQALARLPNVTHVVYLCAFALGRGESVLGAGKPPWSRVRDDGFIEVRTPENVFFNDLPEEAARSAASHLRLQHSSAFTEQQTEAAWENLPTTFVVCTQDQAIPPQAQRQMAAHIGGKILEIDTSHSPFLSQPHVVATILRETLATNIETAPAP</sequence>
<evidence type="ECO:0000313" key="2">
    <source>
        <dbReference type="EMBL" id="WIX83458.1"/>
    </source>
</evidence>
<dbReference type="InterPro" id="IPR029058">
    <property type="entry name" value="AB_hydrolase_fold"/>
</dbReference>
<keyword evidence="2" id="KW-0378">Hydrolase</keyword>
<proteinExistence type="predicted"/>
<dbReference type="RefSeq" id="WP_285974008.1">
    <property type="nucleotide sequence ID" value="NZ_CP127294.1"/>
</dbReference>
<dbReference type="AlphaFoldDB" id="A0A9Y2IRZ6"/>
<dbReference type="GO" id="GO:0016787">
    <property type="term" value="F:hydrolase activity"/>
    <property type="evidence" value="ECO:0007669"/>
    <property type="project" value="UniProtKB-KW"/>
</dbReference>
<dbReference type="SUPFAM" id="SSF53474">
    <property type="entry name" value="alpha/beta-Hydrolases"/>
    <property type="match status" value="1"/>
</dbReference>
<dbReference type="KEGG" id="acab:QRX50_23225"/>
<dbReference type="Pfam" id="PF12697">
    <property type="entry name" value="Abhydrolase_6"/>
    <property type="match status" value="1"/>
</dbReference>